<protein>
    <submittedName>
        <fullName evidence="1">Uncharacterized protein</fullName>
    </submittedName>
</protein>
<sequence>MNSAQYAIAITNELRDRVHDWLDGLRIGHMLHLSLNLPSPLPVGFPFGAFYLSETLEWIHEYGAEQLRHIHAISFVFQGRTNGPGSSVAWRVATTGEIDLGVFEIAAGVHDDTALPFSIDSALVLEATLASLQLRAPLHLSSQVGSVPNVQPNTVPHSFRDFELRTAGGTLVCHLGRRWD</sequence>
<keyword evidence="2" id="KW-1185">Reference proteome</keyword>
<evidence type="ECO:0000313" key="2">
    <source>
        <dbReference type="Proteomes" id="UP001215280"/>
    </source>
</evidence>
<gene>
    <name evidence="1" type="ORF">DFH07DRAFT_987012</name>
</gene>
<name>A0AAD7MX86_9AGAR</name>
<accession>A0AAD7MX86</accession>
<dbReference type="AlphaFoldDB" id="A0AAD7MX86"/>
<comment type="caution">
    <text evidence="1">The sequence shown here is derived from an EMBL/GenBank/DDBJ whole genome shotgun (WGS) entry which is preliminary data.</text>
</comment>
<proteinExistence type="predicted"/>
<evidence type="ECO:0000313" key="1">
    <source>
        <dbReference type="EMBL" id="KAJ7736057.1"/>
    </source>
</evidence>
<organism evidence="1 2">
    <name type="scientific">Mycena maculata</name>
    <dbReference type="NCBI Taxonomy" id="230809"/>
    <lineage>
        <taxon>Eukaryota</taxon>
        <taxon>Fungi</taxon>
        <taxon>Dikarya</taxon>
        <taxon>Basidiomycota</taxon>
        <taxon>Agaricomycotina</taxon>
        <taxon>Agaricomycetes</taxon>
        <taxon>Agaricomycetidae</taxon>
        <taxon>Agaricales</taxon>
        <taxon>Marasmiineae</taxon>
        <taxon>Mycenaceae</taxon>
        <taxon>Mycena</taxon>
    </lineage>
</organism>
<dbReference type="Proteomes" id="UP001215280">
    <property type="component" value="Unassembled WGS sequence"/>
</dbReference>
<reference evidence="1" key="1">
    <citation type="submission" date="2023-03" db="EMBL/GenBank/DDBJ databases">
        <title>Massive genome expansion in bonnet fungi (Mycena s.s.) driven by repeated elements and novel gene families across ecological guilds.</title>
        <authorList>
            <consortium name="Lawrence Berkeley National Laboratory"/>
            <person name="Harder C.B."/>
            <person name="Miyauchi S."/>
            <person name="Viragh M."/>
            <person name="Kuo A."/>
            <person name="Thoen E."/>
            <person name="Andreopoulos B."/>
            <person name="Lu D."/>
            <person name="Skrede I."/>
            <person name="Drula E."/>
            <person name="Henrissat B."/>
            <person name="Morin E."/>
            <person name="Kohler A."/>
            <person name="Barry K."/>
            <person name="LaButti K."/>
            <person name="Morin E."/>
            <person name="Salamov A."/>
            <person name="Lipzen A."/>
            <person name="Mereny Z."/>
            <person name="Hegedus B."/>
            <person name="Baldrian P."/>
            <person name="Stursova M."/>
            <person name="Weitz H."/>
            <person name="Taylor A."/>
            <person name="Grigoriev I.V."/>
            <person name="Nagy L.G."/>
            <person name="Martin F."/>
            <person name="Kauserud H."/>
        </authorList>
    </citation>
    <scope>NUCLEOTIDE SEQUENCE</scope>
    <source>
        <strain evidence="1">CBHHK188m</strain>
    </source>
</reference>
<dbReference type="EMBL" id="JARJLG010000151">
    <property type="protein sequence ID" value="KAJ7736057.1"/>
    <property type="molecule type" value="Genomic_DNA"/>
</dbReference>